<sequence length="432" mass="46587">MLVVMMTQVEQVDGRQHQPGAVGANVYLFTSFIMAVTWLPVVAALLASSFGTLVVWVGFPLLTATMMLIRGFARMERRLVYATLGYYVPDPYRPIPPGMFGWFKGRFRDPATWRDLLYLFVLLPMSVVSFAWMVAFWSAGIGLASLPLWYRWVDGGYMVFGSVRGAAYVVNSFDDTLIPALVGVLLLALALVTTRWLGVVHGKLARALLGPSKATLLEAEAAHLQASRARGVDAAEAERRRIERDLHDGAQQRLVAVAMGLGRAKSKMERDPEGAKVLIEEAHADAKQAVAELRDLARGIYPAVLGDRGLDAALSSLAAKSPVPVDVQVEDGLSTDRRPPAAVETTAYFTVAEALTNIAKYADASQASVRVFREHSKVVVEITDNGVGGAETRRGGGLAGLADRAATIDGVLTVVSPIGGPTVIRADLPCEW</sequence>
<keyword evidence="8" id="KW-0902">Two-component regulatory system</keyword>
<feature type="transmembrane region" description="Helical" evidence="9">
    <location>
        <begin position="53"/>
        <end position="73"/>
    </location>
</feature>
<dbReference type="InterPro" id="IPR036890">
    <property type="entry name" value="HATPase_C_sf"/>
</dbReference>
<keyword evidence="9" id="KW-1133">Transmembrane helix</keyword>
<evidence type="ECO:0000256" key="9">
    <source>
        <dbReference type="SAM" id="Phobius"/>
    </source>
</evidence>
<keyword evidence="4" id="KW-0808">Transferase</keyword>
<dbReference type="EMBL" id="JAAATY010000014">
    <property type="protein sequence ID" value="NRN67340.1"/>
    <property type="molecule type" value="Genomic_DNA"/>
</dbReference>
<dbReference type="InterPro" id="IPR011712">
    <property type="entry name" value="Sig_transdc_His_kin_sub3_dim/P"/>
</dbReference>
<organism evidence="12 13">
    <name type="scientific">Kibdelosporangium persicum</name>
    <dbReference type="NCBI Taxonomy" id="2698649"/>
    <lineage>
        <taxon>Bacteria</taxon>
        <taxon>Bacillati</taxon>
        <taxon>Actinomycetota</taxon>
        <taxon>Actinomycetes</taxon>
        <taxon>Pseudonocardiales</taxon>
        <taxon>Pseudonocardiaceae</taxon>
        <taxon>Kibdelosporangium</taxon>
    </lineage>
</organism>
<dbReference type="PANTHER" id="PTHR24421:SF10">
    <property type="entry name" value="NITRATE_NITRITE SENSOR PROTEIN NARQ"/>
    <property type="match status" value="1"/>
</dbReference>
<dbReference type="InterPro" id="IPR025828">
    <property type="entry name" value="Put_sensor_dom"/>
</dbReference>
<name>A0ABX2F8P6_9PSEU</name>
<keyword evidence="9" id="KW-0812">Transmembrane</keyword>
<accession>A0ABX2F8P6</accession>
<evidence type="ECO:0000313" key="13">
    <source>
        <dbReference type="Proteomes" id="UP000763557"/>
    </source>
</evidence>
<dbReference type="EC" id="2.7.13.3" evidence="2"/>
<dbReference type="Gene3D" id="1.20.5.1930">
    <property type="match status" value="1"/>
</dbReference>
<dbReference type="SUPFAM" id="SSF55874">
    <property type="entry name" value="ATPase domain of HSP90 chaperone/DNA topoisomerase II/histidine kinase"/>
    <property type="match status" value="1"/>
</dbReference>
<evidence type="ECO:0000256" key="5">
    <source>
        <dbReference type="ARBA" id="ARBA00022741"/>
    </source>
</evidence>
<evidence type="ECO:0000256" key="1">
    <source>
        <dbReference type="ARBA" id="ARBA00000085"/>
    </source>
</evidence>
<dbReference type="CDD" id="cd16917">
    <property type="entry name" value="HATPase_UhpB-NarQ-NarX-like"/>
    <property type="match status" value="1"/>
</dbReference>
<evidence type="ECO:0000256" key="6">
    <source>
        <dbReference type="ARBA" id="ARBA00022777"/>
    </source>
</evidence>
<keyword evidence="13" id="KW-1185">Reference proteome</keyword>
<keyword evidence="7" id="KW-0067">ATP-binding</keyword>
<comment type="catalytic activity">
    <reaction evidence="1">
        <text>ATP + protein L-histidine = ADP + protein N-phospho-L-histidine.</text>
        <dbReference type="EC" id="2.7.13.3"/>
    </reaction>
</comment>
<comment type="caution">
    <text evidence="12">The sequence shown here is derived from an EMBL/GenBank/DDBJ whole genome shotgun (WGS) entry which is preliminary data.</text>
</comment>
<dbReference type="Gene3D" id="3.30.565.10">
    <property type="entry name" value="Histidine kinase-like ATPase, C-terminal domain"/>
    <property type="match status" value="1"/>
</dbReference>
<keyword evidence="5" id="KW-0547">Nucleotide-binding</keyword>
<gene>
    <name evidence="12" type="ORF">GC106_45780</name>
</gene>
<keyword evidence="6 12" id="KW-0418">Kinase</keyword>
<evidence type="ECO:0000256" key="2">
    <source>
        <dbReference type="ARBA" id="ARBA00012438"/>
    </source>
</evidence>
<evidence type="ECO:0000259" key="10">
    <source>
        <dbReference type="Pfam" id="PF07730"/>
    </source>
</evidence>
<proteinExistence type="predicted"/>
<dbReference type="InterPro" id="IPR050482">
    <property type="entry name" value="Sensor_HK_TwoCompSys"/>
</dbReference>
<keyword evidence="9" id="KW-0472">Membrane</keyword>
<evidence type="ECO:0000256" key="3">
    <source>
        <dbReference type="ARBA" id="ARBA00022553"/>
    </source>
</evidence>
<evidence type="ECO:0000259" key="11">
    <source>
        <dbReference type="Pfam" id="PF13796"/>
    </source>
</evidence>
<protein>
    <recommendedName>
        <fullName evidence="2">histidine kinase</fullName>
        <ecNumber evidence="2">2.7.13.3</ecNumber>
    </recommendedName>
</protein>
<keyword evidence="3" id="KW-0597">Phosphoprotein</keyword>
<reference evidence="12 13" key="1">
    <citation type="submission" date="2020-01" db="EMBL/GenBank/DDBJ databases">
        <title>Kibdelosporangium persica a novel Actinomycetes from a hot desert in Iran.</title>
        <authorList>
            <person name="Safaei N."/>
            <person name="Zaburannyi N."/>
            <person name="Mueller R."/>
            <person name="Wink J."/>
        </authorList>
    </citation>
    <scope>NUCLEOTIDE SEQUENCE [LARGE SCALE GENOMIC DNA]</scope>
    <source>
        <strain evidence="12 13">4NS15</strain>
    </source>
</reference>
<evidence type="ECO:0000256" key="7">
    <source>
        <dbReference type="ARBA" id="ARBA00022840"/>
    </source>
</evidence>
<dbReference type="Pfam" id="PF07730">
    <property type="entry name" value="HisKA_3"/>
    <property type="match status" value="1"/>
</dbReference>
<feature type="transmembrane region" description="Helical" evidence="9">
    <location>
        <begin position="177"/>
        <end position="198"/>
    </location>
</feature>
<dbReference type="Pfam" id="PF13796">
    <property type="entry name" value="Sensor"/>
    <property type="match status" value="1"/>
</dbReference>
<feature type="domain" description="Putative sensor" evidence="11">
    <location>
        <begin position="27"/>
        <end position="209"/>
    </location>
</feature>
<dbReference type="PANTHER" id="PTHR24421">
    <property type="entry name" value="NITRATE/NITRITE SENSOR PROTEIN NARX-RELATED"/>
    <property type="match status" value="1"/>
</dbReference>
<evidence type="ECO:0000256" key="8">
    <source>
        <dbReference type="ARBA" id="ARBA00023012"/>
    </source>
</evidence>
<evidence type="ECO:0000313" key="12">
    <source>
        <dbReference type="EMBL" id="NRN67340.1"/>
    </source>
</evidence>
<feature type="transmembrane region" description="Helical" evidence="9">
    <location>
        <begin position="116"/>
        <end position="139"/>
    </location>
</feature>
<feature type="domain" description="Signal transduction histidine kinase subgroup 3 dimerisation and phosphoacceptor" evidence="10">
    <location>
        <begin position="238"/>
        <end position="304"/>
    </location>
</feature>
<feature type="transmembrane region" description="Helical" evidence="9">
    <location>
        <begin position="21"/>
        <end position="47"/>
    </location>
</feature>
<dbReference type="Proteomes" id="UP000763557">
    <property type="component" value="Unassembled WGS sequence"/>
</dbReference>
<evidence type="ECO:0000256" key="4">
    <source>
        <dbReference type="ARBA" id="ARBA00022679"/>
    </source>
</evidence>
<dbReference type="GO" id="GO:0016301">
    <property type="term" value="F:kinase activity"/>
    <property type="evidence" value="ECO:0007669"/>
    <property type="project" value="UniProtKB-KW"/>
</dbReference>